<evidence type="ECO:0000313" key="1">
    <source>
        <dbReference type="EMBL" id="GJT01897.1"/>
    </source>
</evidence>
<accession>A0ABQ5AJV0</accession>
<proteinExistence type="predicted"/>
<organism evidence="1 2">
    <name type="scientific">Tanacetum coccineum</name>
    <dbReference type="NCBI Taxonomy" id="301880"/>
    <lineage>
        <taxon>Eukaryota</taxon>
        <taxon>Viridiplantae</taxon>
        <taxon>Streptophyta</taxon>
        <taxon>Embryophyta</taxon>
        <taxon>Tracheophyta</taxon>
        <taxon>Spermatophyta</taxon>
        <taxon>Magnoliopsida</taxon>
        <taxon>eudicotyledons</taxon>
        <taxon>Gunneridae</taxon>
        <taxon>Pentapetalae</taxon>
        <taxon>asterids</taxon>
        <taxon>campanulids</taxon>
        <taxon>Asterales</taxon>
        <taxon>Asteraceae</taxon>
        <taxon>Asteroideae</taxon>
        <taxon>Anthemideae</taxon>
        <taxon>Anthemidinae</taxon>
        <taxon>Tanacetum</taxon>
    </lineage>
</organism>
<protein>
    <recommendedName>
        <fullName evidence="3">Gag-Pol polyprotein</fullName>
    </recommendedName>
</protein>
<evidence type="ECO:0008006" key="3">
    <source>
        <dbReference type="Google" id="ProtNLM"/>
    </source>
</evidence>
<dbReference type="Proteomes" id="UP001151760">
    <property type="component" value="Unassembled WGS sequence"/>
</dbReference>
<name>A0ABQ5AJV0_9ASTR</name>
<reference evidence="1" key="2">
    <citation type="submission" date="2022-01" db="EMBL/GenBank/DDBJ databases">
        <authorList>
            <person name="Yamashiro T."/>
            <person name="Shiraishi A."/>
            <person name="Satake H."/>
            <person name="Nakayama K."/>
        </authorList>
    </citation>
    <scope>NUCLEOTIDE SEQUENCE</scope>
</reference>
<dbReference type="EMBL" id="BQNB010012306">
    <property type="protein sequence ID" value="GJT01897.1"/>
    <property type="molecule type" value="Genomic_DNA"/>
</dbReference>
<keyword evidence="2" id="KW-1185">Reference proteome</keyword>
<reference evidence="1" key="1">
    <citation type="journal article" date="2022" name="Int. J. Mol. Sci.">
        <title>Draft Genome of Tanacetum Coccineum: Genomic Comparison of Closely Related Tanacetum-Family Plants.</title>
        <authorList>
            <person name="Yamashiro T."/>
            <person name="Shiraishi A."/>
            <person name="Nakayama K."/>
            <person name="Satake H."/>
        </authorList>
    </citation>
    <scope>NUCLEOTIDE SEQUENCE</scope>
</reference>
<comment type="caution">
    <text evidence="1">The sequence shown here is derived from an EMBL/GenBank/DDBJ whole genome shotgun (WGS) entry which is preliminary data.</text>
</comment>
<evidence type="ECO:0000313" key="2">
    <source>
        <dbReference type="Proteomes" id="UP001151760"/>
    </source>
</evidence>
<gene>
    <name evidence="1" type="ORF">Tco_0823066</name>
</gene>
<sequence>MCMFALTVTTAKLKNIKEAMTDSAWIEAMQEELLEMILETDGNMIAGKVATHGIDGGSPLSQQVPKFSLKVFFFCEVGIEDCGRNAHHIKPCLASSGVFAAFSRELKLPSLEKCSEVVVEKFELARVPQKRI</sequence>